<dbReference type="PANTHER" id="PTHR22763:SF184">
    <property type="entry name" value="E3 UBIQUITIN-PROTEIN LIGASE SYNOVIOLIN"/>
    <property type="match status" value="1"/>
</dbReference>
<evidence type="ECO:0000256" key="3">
    <source>
        <dbReference type="ARBA" id="ARBA00022679"/>
    </source>
</evidence>
<comment type="pathway">
    <text evidence="2">Protein modification; protein ubiquitination.</text>
</comment>
<dbReference type="InterPro" id="IPR050731">
    <property type="entry name" value="HRD1_E3_ubiq-ligases"/>
</dbReference>
<feature type="transmembrane region" description="Helical" evidence="10">
    <location>
        <begin position="120"/>
        <end position="136"/>
    </location>
</feature>
<feature type="transmembrane region" description="Helical" evidence="10">
    <location>
        <begin position="24"/>
        <end position="43"/>
    </location>
</feature>
<dbReference type="GO" id="GO:0043161">
    <property type="term" value="P:proteasome-mediated ubiquitin-dependent protein catabolic process"/>
    <property type="evidence" value="ECO:0007669"/>
    <property type="project" value="TreeGrafter"/>
</dbReference>
<feature type="non-terminal residue" evidence="12">
    <location>
        <position position="215"/>
    </location>
</feature>
<evidence type="ECO:0000259" key="11">
    <source>
        <dbReference type="Pfam" id="PF25563"/>
    </source>
</evidence>
<dbReference type="Pfam" id="PF25563">
    <property type="entry name" value="TPR_SYVN1_N"/>
    <property type="match status" value="1"/>
</dbReference>
<feature type="transmembrane region" description="Helical" evidence="10">
    <location>
        <begin position="148"/>
        <end position="171"/>
    </location>
</feature>
<name>A0AAD7EFD1_9AGAR</name>
<protein>
    <recommendedName>
        <fullName evidence="11">E3 ubiquitin-protein ligase synoviolin-like TPR repeats domain-containing protein</fullName>
    </recommendedName>
</protein>
<dbReference type="EMBL" id="JARIHO010000053">
    <property type="protein sequence ID" value="KAJ7320771.1"/>
    <property type="molecule type" value="Genomic_DNA"/>
</dbReference>
<feature type="domain" description="E3 ubiquitin-protein ligase synoviolin-like TPR repeats" evidence="11">
    <location>
        <begin position="23"/>
        <end position="214"/>
    </location>
</feature>
<keyword evidence="4 10" id="KW-0812">Transmembrane</keyword>
<organism evidence="12 13">
    <name type="scientific">Mycena albidolilacea</name>
    <dbReference type="NCBI Taxonomy" id="1033008"/>
    <lineage>
        <taxon>Eukaryota</taxon>
        <taxon>Fungi</taxon>
        <taxon>Dikarya</taxon>
        <taxon>Basidiomycota</taxon>
        <taxon>Agaricomycotina</taxon>
        <taxon>Agaricomycetes</taxon>
        <taxon>Agaricomycetidae</taxon>
        <taxon>Agaricales</taxon>
        <taxon>Marasmiineae</taxon>
        <taxon>Mycenaceae</taxon>
        <taxon>Mycena</taxon>
    </lineage>
</organism>
<keyword evidence="3" id="KW-0808">Transferase</keyword>
<evidence type="ECO:0000313" key="12">
    <source>
        <dbReference type="EMBL" id="KAJ7320771.1"/>
    </source>
</evidence>
<evidence type="ECO:0000256" key="10">
    <source>
        <dbReference type="SAM" id="Phobius"/>
    </source>
</evidence>
<feature type="transmembrane region" description="Helical" evidence="10">
    <location>
        <begin position="63"/>
        <end position="84"/>
    </location>
</feature>
<evidence type="ECO:0000256" key="5">
    <source>
        <dbReference type="ARBA" id="ARBA00022723"/>
    </source>
</evidence>
<keyword evidence="7" id="KW-0862">Zinc</keyword>
<comment type="subcellular location">
    <subcellularLocation>
        <location evidence="1">Membrane</location>
    </subcellularLocation>
</comment>
<evidence type="ECO:0000256" key="8">
    <source>
        <dbReference type="ARBA" id="ARBA00022989"/>
    </source>
</evidence>
<evidence type="ECO:0000256" key="1">
    <source>
        <dbReference type="ARBA" id="ARBA00004370"/>
    </source>
</evidence>
<gene>
    <name evidence="12" type="ORF">DFH08DRAFT_1034568</name>
</gene>
<dbReference type="InterPro" id="IPR057992">
    <property type="entry name" value="TPR_SYVN1_N"/>
</dbReference>
<dbReference type="GO" id="GO:0008270">
    <property type="term" value="F:zinc ion binding"/>
    <property type="evidence" value="ECO:0007669"/>
    <property type="project" value="UniProtKB-KW"/>
</dbReference>
<reference evidence="12" key="1">
    <citation type="submission" date="2023-03" db="EMBL/GenBank/DDBJ databases">
        <title>Massive genome expansion in bonnet fungi (Mycena s.s.) driven by repeated elements and novel gene families across ecological guilds.</title>
        <authorList>
            <consortium name="Lawrence Berkeley National Laboratory"/>
            <person name="Harder C.B."/>
            <person name="Miyauchi S."/>
            <person name="Viragh M."/>
            <person name="Kuo A."/>
            <person name="Thoen E."/>
            <person name="Andreopoulos B."/>
            <person name="Lu D."/>
            <person name="Skrede I."/>
            <person name="Drula E."/>
            <person name="Henrissat B."/>
            <person name="Morin E."/>
            <person name="Kohler A."/>
            <person name="Barry K."/>
            <person name="LaButti K."/>
            <person name="Morin E."/>
            <person name="Salamov A."/>
            <person name="Lipzen A."/>
            <person name="Mereny Z."/>
            <person name="Hegedus B."/>
            <person name="Baldrian P."/>
            <person name="Stursova M."/>
            <person name="Weitz H."/>
            <person name="Taylor A."/>
            <person name="Grigoriev I.V."/>
            <person name="Nagy L.G."/>
            <person name="Martin F."/>
            <person name="Kauserud H."/>
        </authorList>
    </citation>
    <scope>NUCLEOTIDE SEQUENCE</scope>
    <source>
        <strain evidence="12">CBHHK002</strain>
    </source>
</reference>
<evidence type="ECO:0000256" key="4">
    <source>
        <dbReference type="ARBA" id="ARBA00022692"/>
    </source>
</evidence>
<feature type="non-terminal residue" evidence="12">
    <location>
        <position position="1"/>
    </location>
</feature>
<sequence length="215" mass="24311">MPTLGQVLRQRTPAFTGSISDLRILLYAFFSFFAVVAAVANALRNCSNFYSVAIYLSKSSRVLILAHFGFLAALLTAHAVQKTCFRPPRPSEIERLYDHLWFFITESLLAFTIFRDEFDTTFVVIFGFLLFVKAYPGPSLLFHARMTALFIILWVTDLLLFMIAVDSTLAYGISGMVLFASEVSRHCMVLILMATVINTVTKYLLCTYELRRAGQ</sequence>
<dbReference type="GO" id="GO:0036503">
    <property type="term" value="P:ERAD pathway"/>
    <property type="evidence" value="ECO:0007669"/>
    <property type="project" value="TreeGrafter"/>
</dbReference>
<evidence type="ECO:0000256" key="9">
    <source>
        <dbReference type="ARBA" id="ARBA00023136"/>
    </source>
</evidence>
<evidence type="ECO:0000256" key="6">
    <source>
        <dbReference type="ARBA" id="ARBA00022771"/>
    </source>
</evidence>
<keyword evidence="13" id="KW-1185">Reference proteome</keyword>
<dbReference type="GO" id="GO:0061630">
    <property type="term" value="F:ubiquitin protein ligase activity"/>
    <property type="evidence" value="ECO:0007669"/>
    <property type="project" value="UniProtKB-EC"/>
</dbReference>
<accession>A0AAD7EFD1</accession>
<evidence type="ECO:0000256" key="7">
    <source>
        <dbReference type="ARBA" id="ARBA00022833"/>
    </source>
</evidence>
<proteinExistence type="predicted"/>
<keyword evidence="9 10" id="KW-0472">Membrane</keyword>
<dbReference type="Proteomes" id="UP001218218">
    <property type="component" value="Unassembled WGS sequence"/>
</dbReference>
<comment type="caution">
    <text evidence="12">The sequence shown here is derived from an EMBL/GenBank/DDBJ whole genome shotgun (WGS) entry which is preliminary data.</text>
</comment>
<keyword evidence="6" id="KW-0863">Zinc-finger</keyword>
<keyword evidence="5" id="KW-0479">Metal-binding</keyword>
<keyword evidence="8 10" id="KW-1133">Transmembrane helix</keyword>
<feature type="transmembrane region" description="Helical" evidence="10">
    <location>
        <begin position="183"/>
        <end position="205"/>
    </location>
</feature>
<evidence type="ECO:0000256" key="2">
    <source>
        <dbReference type="ARBA" id="ARBA00004906"/>
    </source>
</evidence>
<dbReference type="PANTHER" id="PTHR22763">
    <property type="entry name" value="RING ZINC FINGER PROTEIN"/>
    <property type="match status" value="1"/>
</dbReference>
<dbReference type="GO" id="GO:0012505">
    <property type="term" value="C:endomembrane system"/>
    <property type="evidence" value="ECO:0007669"/>
    <property type="project" value="UniProtKB-SubCell"/>
</dbReference>
<evidence type="ECO:0000313" key="13">
    <source>
        <dbReference type="Proteomes" id="UP001218218"/>
    </source>
</evidence>
<dbReference type="AlphaFoldDB" id="A0AAD7EFD1"/>